<dbReference type="Pfam" id="PF05698">
    <property type="entry name" value="Trigger_C"/>
    <property type="match status" value="1"/>
</dbReference>
<dbReference type="PANTHER" id="PTHR30560:SF3">
    <property type="entry name" value="TRIGGER FACTOR-LIKE PROTEIN TIG, CHLOROPLASTIC"/>
    <property type="match status" value="1"/>
</dbReference>
<evidence type="ECO:0000259" key="13">
    <source>
        <dbReference type="Pfam" id="PF05697"/>
    </source>
</evidence>
<keyword evidence="9 11" id="KW-0131">Cell cycle</keyword>
<comment type="catalytic activity">
    <reaction evidence="1 11">
        <text>[protein]-peptidylproline (omega=180) = [protein]-peptidylproline (omega=0)</text>
        <dbReference type="Rhea" id="RHEA:16237"/>
        <dbReference type="Rhea" id="RHEA-COMP:10747"/>
        <dbReference type="Rhea" id="RHEA-COMP:10748"/>
        <dbReference type="ChEBI" id="CHEBI:83833"/>
        <dbReference type="ChEBI" id="CHEBI:83834"/>
        <dbReference type="EC" id="5.2.1.8"/>
    </reaction>
</comment>
<keyword evidence="5 11" id="KW-0132">Cell division</keyword>
<name>A0ABN3NQ85_9ACTN</name>
<dbReference type="SUPFAM" id="SSF102735">
    <property type="entry name" value="Trigger factor ribosome-binding domain"/>
    <property type="match status" value="1"/>
</dbReference>
<dbReference type="InterPro" id="IPR008880">
    <property type="entry name" value="Trigger_fac_C"/>
</dbReference>
<dbReference type="InterPro" id="IPR005215">
    <property type="entry name" value="Trig_fac"/>
</dbReference>
<dbReference type="Pfam" id="PF00254">
    <property type="entry name" value="FKBP_C"/>
    <property type="match status" value="1"/>
</dbReference>
<feature type="domain" description="PPIase FKBP-type" evidence="12">
    <location>
        <begin position="157"/>
        <end position="215"/>
    </location>
</feature>
<evidence type="ECO:0000256" key="9">
    <source>
        <dbReference type="ARBA" id="ARBA00023306"/>
    </source>
</evidence>
<gene>
    <name evidence="11 15" type="primary">tig</name>
    <name evidence="15" type="ORF">GCM10010201_32700</name>
</gene>
<dbReference type="Gene3D" id="3.30.70.1050">
    <property type="entry name" value="Trigger factor ribosome-binding domain"/>
    <property type="match status" value="1"/>
</dbReference>
<comment type="function">
    <text evidence="11">Involved in protein export. Acts as a chaperone by maintaining the newly synthesized protein in an open conformation. Functions as a peptidyl-prolyl cis-trans isomerase.</text>
</comment>
<feature type="domain" description="Trigger factor C-terminal" evidence="14">
    <location>
        <begin position="258"/>
        <end position="418"/>
    </location>
</feature>
<feature type="domain" description="Trigger factor ribosome-binding bacterial" evidence="13">
    <location>
        <begin position="1"/>
        <end position="143"/>
    </location>
</feature>
<comment type="subcellular location">
    <subcellularLocation>
        <location evidence="11">Cytoplasm</location>
    </subcellularLocation>
    <text evidence="11">About half TF is bound to the ribosome near the polypeptide exit tunnel while the other half is free in the cytoplasm.</text>
</comment>
<evidence type="ECO:0000256" key="11">
    <source>
        <dbReference type="HAMAP-Rule" id="MF_00303"/>
    </source>
</evidence>
<evidence type="ECO:0000256" key="5">
    <source>
        <dbReference type="ARBA" id="ARBA00022618"/>
    </source>
</evidence>
<dbReference type="PIRSF" id="PIRSF003095">
    <property type="entry name" value="Trigger_factor"/>
    <property type="match status" value="1"/>
</dbReference>
<dbReference type="EC" id="5.2.1.8" evidence="3 11"/>
<dbReference type="RefSeq" id="WP_344174047.1">
    <property type="nucleotide sequence ID" value="NZ_BAAARY010000021.1"/>
</dbReference>
<evidence type="ECO:0000256" key="4">
    <source>
        <dbReference type="ARBA" id="ARBA00016902"/>
    </source>
</evidence>
<evidence type="ECO:0000256" key="3">
    <source>
        <dbReference type="ARBA" id="ARBA00013194"/>
    </source>
</evidence>
<evidence type="ECO:0000259" key="12">
    <source>
        <dbReference type="Pfam" id="PF00254"/>
    </source>
</evidence>
<dbReference type="InterPro" id="IPR046357">
    <property type="entry name" value="PPIase_dom_sf"/>
</dbReference>
<dbReference type="InterPro" id="IPR036611">
    <property type="entry name" value="Trigger_fac_ribosome-bd_sf"/>
</dbReference>
<dbReference type="EMBL" id="BAAARY010000021">
    <property type="protein sequence ID" value="GAA2530655.1"/>
    <property type="molecule type" value="Genomic_DNA"/>
</dbReference>
<dbReference type="InterPro" id="IPR027304">
    <property type="entry name" value="Trigger_fact/SurA_dom_sf"/>
</dbReference>
<reference evidence="15 16" key="1">
    <citation type="journal article" date="2019" name="Int. J. Syst. Evol. Microbiol.">
        <title>The Global Catalogue of Microorganisms (GCM) 10K type strain sequencing project: providing services to taxonomists for standard genome sequencing and annotation.</title>
        <authorList>
            <consortium name="The Broad Institute Genomics Platform"/>
            <consortium name="The Broad Institute Genome Sequencing Center for Infectious Disease"/>
            <person name="Wu L."/>
            <person name="Ma J."/>
        </authorList>
    </citation>
    <scope>NUCLEOTIDE SEQUENCE [LARGE SCALE GENOMIC DNA]</scope>
    <source>
        <strain evidence="15 16">JCM 3367</strain>
    </source>
</reference>
<dbReference type="NCBIfam" id="TIGR00115">
    <property type="entry name" value="tig"/>
    <property type="match status" value="1"/>
</dbReference>
<proteinExistence type="inferred from homology"/>
<keyword evidence="6 11" id="KW-0697">Rotamase</keyword>
<keyword evidence="7 11" id="KW-0143">Chaperone</keyword>
<protein>
    <recommendedName>
        <fullName evidence="4 11">Trigger factor</fullName>
        <shortName evidence="11">TF</shortName>
        <ecNumber evidence="3 11">5.2.1.8</ecNumber>
    </recommendedName>
    <alternativeName>
        <fullName evidence="10 11">PPIase</fullName>
    </alternativeName>
</protein>
<dbReference type="InterPro" id="IPR037041">
    <property type="entry name" value="Trigger_fac_C_sf"/>
</dbReference>
<keyword evidence="11" id="KW-0963">Cytoplasm</keyword>
<comment type="similarity">
    <text evidence="2 11">Belongs to the FKBP-type PPIase family. Tig subfamily.</text>
</comment>
<dbReference type="PANTHER" id="PTHR30560">
    <property type="entry name" value="TRIGGER FACTOR CHAPERONE AND PEPTIDYL-PROLYL CIS/TRANS ISOMERASE"/>
    <property type="match status" value="1"/>
</dbReference>
<evidence type="ECO:0000256" key="1">
    <source>
        <dbReference type="ARBA" id="ARBA00000971"/>
    </source>
</evidence>
<evidence type="ECO:0000313" key="16">
    <source>
        <dbReference type="Proteomes" id="UP001499978"/>
    </source>
</evidence>
<evidence type="ECO:0000256" key="2">
    <source>
        <dbReference type="ARBA" id="ARBA00005464"/>
    </source>
</evidence>
<dbReference type="SUPFAM" id="SSF109998">
    <property type="entry name" value="Triger factor/SurA peptide-binding domain-like"/>
    <property type="match status" value="1"/>
</dbReference>
<evidence type="ECO:0000256" key="7">
    <source>
        <dbReference type="ARBA" id="ARBA00023186"/>
    </source>
</evidence>
<evidence type="ECO:0000313" key="15">
    <source>
        <dbReference type="EMBL" id="GAA2530655.1"/>
    </source>
</evidence>
<evidence type="ECO:0000256" key="6">
    <source>
        <dbReference type="ARBA" id="ARBA00023110"/>
    </source>
</evidence>
<accession>A0ABN3NQ85</accession>
<keyword evidence="8 11" id="KW-0413">Isomerase</keyword>
<dbReference type="Proteomes" id="UP001499978">
    <property type="component" value="Unassembled WGS sequence"/>
</dbReference>
<keyword evidence="16" id="KW-1185">Reference proteome</keyword>
<sequence>MTSTVETLSATRVRLAVEVPWADLEPSLKKAYVAIAQQVNVPGFRRGKVPAAVIDQRVGRESVLNEAVQEAIPQQLVAAFQEHELKTLGRPDVEVKEFADGAPLKFTAEVDIRPELTLPDLSDLSVTVDELKIADEDLDEQVDGLRQRFATLRSVERPATEGDYVQIDLIATVDGAEVPGGSATNISHEVGSKQLLDGLDDVLVGMTAGADATFTTKLVGGDFAGKDADVAVTVRTVKEKELPELDDAFAQLASEFDTLAELRDDVRARLTKVKRVEQVYAARDKLLEQLVEATNVPAPEGVVREEVEHRKQAMVDQIERMGASLEQYLASEGKTEDQMEAELNEAAAEGVKIQLVLDALAETEKVEVSDDEFGHEIVHRAQRAGMAPQQYYDQLARSGAAAAVYGDVRRGKALSQVMERVTITDSAGQTLDLSELRSDADDEHQH</sequence>
<evidence type="ECO:0000259" key="14">
    <source>
        <dbReference type="Pfam" id="PF05698"/>
    </source>
</evidence>
<evidence type="ECO:0000256" key="8">
    <source>
        <dbReference type="ARBA" id="ARBA00023235"/>
    </source>
</evidence>
<dbReference type="SUPFAM" id="SSF54534">
    <property type="entry name" value="FKBP-like"/>
    <property type="match status" value="1"/>
</dbReference>
<dbReference type="InterPro" id="IPR008881">
    <property type="entry name" value="Trigger_fac_ribosome-bd_bac"/>
</dbReference>
<evidence type="ECO:0000256" key="10">
    <source>
        <dbReference type="ARBA" id="ARBA00029986"/>
    </source>
</evidence>
<dbReference type="InterPro" id="IPR001179">
    <property type="entry name" value="PPIase_FKBP_dom"/>
</dbReference>
<organism evidence="15 16">
    <name type="scientific">Pilimelia columellifera subsp. columellifera</name>
    <dbReference type="NCBI Taxonomy" id="706583"/>
    <lineage>
        <taxon>Bacteria</taxon>
        <taxon>Bacillati</taxon>
        <taxon>Actinomycetota</taxon>
        <taxon>Actinomycetes</taxon>
        <taxon>Micromonosporales</taxon>
        <taxon>Micromonosporaceae</taxon>
        <taxon>Pilimelia</taxon>
    </lineage>
</organism>
<comment type="domain">
    <text evidence="11">Consists of 3 domains; the N-terminus binds the ribosome, the middle domain has PPIase activity, while the C-terminus has intrinsic chaperone activity on its own.</text>
</comment>
<dbReference type="Pfam" id="PF05697">
    <property type="entry name" value="Trigger_N"/>
    <property type="match status" value="1"/>
</dbReference>
<dbReference type="HAMAP" id="MF_00303">
    <property type="entry name" value="Trigger_factor_Tig"/>
    <property type="match status" value="1"/>
</dbReference>
<comment type="caution">
    <text evidence="15">The sequence shown here is derived from an EMBL/GenBank/DDBJ whole genome shotgun (WGS) entry which is preliminary data.</text>
</comment>
<dbReference type="Gene3D" id="1.10.3120.10">
    <property type="entry name" value="Trigger factor, C-terminal domain"/>
    <property type="match status" value="1"/>
</dbReference>
<dbReference type="Gene3D" id="3.10.50.40">
    <property type="match status" value="1"/>
</dbReference>